<dbReference type="GO" id="GO:0009007">
    <property type="term" value="F:site-specific DNA-methyltransferase (adenine-specific) activity"/>
    <property type="evidence" value="ECO:0007669"/>
    <property type="project" value="UniProtKB-EC"/>
</dbReference>
<keyword evidence="5" id="KW-0949">S-adenosyl-L-methionine</keyword>
<dbReference type="SUPFAM" id="SSF53335">
    <property type="entry name" value="S-adenosyl-L-methionine-dependent methyltransferases"/>
    <property type="match status" value="1"/>
</dbReference>
<dbReference type="GO" id="GO:1904047">
    <property type="term" value="F:S-adenosyl-L-methionine binding"/>
    <property type="evidence" value="ECO:0007669"/>
    <property type="project" value="TreeGrafter"/>
</dbReference>
<dbReference type="Proteomes" id="UP000661435">
    <property type="component" value="Unassembled WGS sequence"/>
</dbReference>
<evidence type="ECO:0000256" key="5">
    <source>
        <dbReference type="ARBA" id="ARBA00022691"/>
    </source>
</evidence>
<dbReference type="PRINTS" id="PR00505">
    <property type="entry name" value="D12N6MTFRASE"/>
</dbReference>
<dbReference type="EMBL" id="JACOPP010000017">
    <property type="protein sequence ID" value="MBC5734435.1"/>
    <property type="molecule type" value="Genomic_DNA"/>
</dbReference>
<dbReference type="GO" id="GO:0006298">
    <property type="term" value="P:mismatch repair"/>
    <property type="evidence" value="ECO:0007669"/>
    <property type="project" value="TreeGrafter"/>
</dbReference>
<evidence type="ECO:0000256" key="4">
    <source>
        <dbReference type="ARBA" id="ARBA00022679"/>
    </source>
</evidence>
<dbReference type="EC" id="2.1.1.72" evidence="2"/>
<dbReference type="Pfam" id="PF02086">
    <property type="entry name" value="MethyltransfD12"/>
    <property type="match status" value="1"/>
</dbReference>
<evidence type="ECO:0000313" key="7">
    <source>
        <dbReference type="EMBL" id="MBC5734435.1"/>
    </source>
</evidence>
<evidence type="ECO:0000313" key="8">
    <source>
        <dbReference type="Proteomes" id="UP000661435"/>
    </source>
</evidence>
<evidence type="ECO:0000256" key="1">
    <source>
        <dbReference type="ARBA" id="ARBA00006594"/>
    </source>
</evidence>
<sequence length="289" mass="33424">MYSPLRYPGGKSRLSKFIGQAICNLQIHNCTYIEPFAGGAGVALSLLLDGVVENIVINDYDKAIYSFWRALKQEPTALIEKIQSTPITIEEWHRQKEIYVNSTSYSIDLAFSTLFLNRTNRSGILTAGPIGGYDQAGDWKLDVRFDRDALISKVEKMAERRKNIFVYNKDIISLLRNYIPHFGNQLFIYFDPPYYKKGQKLYKNFFTPTDHKRIHDVIAQEIQVPWIITYDDVDAISELYQDYTMRKFDLTYSAANKGTASELMIFSDIEFCPTPEQMIAQKININFRE</sequence>
<dbReference type="PIRSF" id="PIRSF000398">
    <property type="entry name" value="M_m6A_EcoRV"/>
    <property type="match status" value="1"/>
</dbReference>
<protein>
    <recommendedName>
        <fullName evidence="2">site-specific DNA-methyltransferase (adenine-specific)</fullName>
        <ecNumber evidence="2">2.1.1.72</ecNumber>
    </recommendedName>
</protein>
<dbReference type="Gene3D" id="3.40.50.150">
    <property type="entry name" value="Vaccinia Virus protein VP39"/>
    <property type="match status" value="1"/>
</dbReference>
<proteinExistence type="inferred from homology"/>
<reference evidence="7" key="1">
    <citation type="submission" date="2020-08" db="EMBL/GenBank/DDBJ databases">
        <title>Genome public.</title>
        <authorList>
            <person name="Liu C."/>
            <person name="Sun Q."/>
        </authorList>
    </citation>
    <scope>NUCLEOTIDE SEQUENCE</scope>
    <source>
        <strain evidence="7">NSJ-51</strain>
    </source>
</reference>
<accession>A0A8J6MAG2</accession>
<comment type="similarity">
    <text evidence="1">Belongs to the N(4)/N(6)-methyltransferase family.</text>
</comment>
<keyword evidence="3 7" id="KW-0489">Methyltransferase</keyword>
<gene>
    <name evidence="7" type="ORF">H8S57_11965</name>
</gene>
<evidence type="ECO:0000256" key="6">
    <source>
        <dbReference type="ARBA" id="ARBA00047942"/>
    </source>
</evidence>
<dbReference type="PANTHER" id="PTHR30481">
    <property type="entry name" value="DNA ADENINE METHYLASE"/>
    <property type="match status" value="1"/>
</dbReference>
<dbReference type="GO" id="GO:0043565">
    <property type="term" value="F:sequence-specific DNA binding"/>
    <property type="evidence" value="ECO:0007669"/>
    <property type="project" value="TreeGrafter"/>
</dbReference>
<dbReference type="Gene3D" id="1.10.1020.10">
    <property type="entry name" value="Adenine-specific Methyltransferase, Domain 2"/>
    <property type="match status" value="1"/>
</dbReference>
<comment type="caution">
    <text evidence="7">The sequence shown here is derived from an EMBL/GenBank/DDBJ whole genome shotgun (WGS) entry which is preliminary data.</text>
</comment>
<dbReference type="InterPro" id="IPR023095">
    <property type="entry name" value="Ade_MeTrfase_dom_2"/>
</dbReference>
<comment type="catalytic activity">
    <reaction evidence="6">
        <text>a 2'-deoxyadenosine in DNA + S-adenosyl-L-methionine = an N(6)-methyl-2'-deoxyadenosine in DNA + S-adenosyl-L-homocysteine + H(+)</text>
        <dbReference type="Rhea" id="RHEA:15197"/>
        <dbReference type="Rhea" id="RHEA-COMP:12418"/>
        <dbReference type="Rhea" id="RHEA-COMP:12419"/>
        <dbReference type="ChEBI" id="CHEBI:15378"/>
        <dbReference type="ChEBI" id="CHEBI:57856"/>
        <dbReference type="ChEBI" id="CHEBI:59789"/>
        <dbReference type="ChEBI" id="CHEBI:90615"/>
        <dbReference type="ChEBI" id="CHEBI:90616"/>
        <dbReference type="EC" id="2.1.1.72"/>
    </reaction>
</comment>
<keyword evidence="8" id="KW-1185">Reference proteome</keyword>
<dbReference type="GO" id="GO:0009307">
    <property type="term" value="P:DNA restriction-modification system"/>
    <property type="evidence" value="ECO:0007669"/>
    <property type="project" value="InterPro"/>
</dbReference>
<organism evidence="7 8">
    <name type="scientific">Lawsonibacter hominis</name>
    <dbReference type="NCBI Taxonomy" id="2763053"/>
    <lineage>
        <taxon>Bacteria</taxon>
        <taxon>Bacillati</taxon>
        <taxon>Bacillota</taxon>
        <taxon>Clostridia</taxon>
        <taxon>Eubacteriales</taxon>
        <taxon>Oscillospiraceae</taxon>
        <taxon>Lawsonibacter</taxon>
    </lineage>
</organism>
<keyword evidence="4" id="KW-0808">Transferase</keyword>
<evidence type="ECO:0000256" key="3">
    <source>
        <dbReference type="ARBA" id="ARBA00022603"/>
    </source>
</evidence>
<dbReference type="GO" id="GO:0032259">
    <property type="term" value="P:methylation"/>
    <property type="evidence" value="ECO:0007669"/>
    <property type="project" value="UniProtKB-KW"/>
</dbReference>
<evidence type="ECO:0000256" key="2">
    <source>
        <dbReference type="ARBA" id="ARBA00011900"/>
    </source>
</evidence>
<dbReference type="InterPro" id="IPR012327">
    <property type="entry name" value="MeTrfase_D12"/>
</dbReference>
<dbReference type="InterPro" id="IPR029063">
    <property type="entry name" value="SAM-dependent_MTases_sf"/>
</dbReference>
<dbReference type="AlphaFoldDB" id="A0A8J6MAG2"/>
<dbReference type="PANTHER" id="PTHR30481:SF2">
    <property type="entry name" value="SITE-SPECIFIC DNA-METHYLTRANSFERASE (ADENINE-SPECIFIC)"/>
    <property type="match status" value="1"/>
</dbReference>
<name>A0A8J6MAG2_9FIRM</name>
<dbReference type="InterPro" id="IPR012263">
    <property type="entry name" value="M_m6A_EcoRV"/>
</dbReference>